<dbReference type="SMART" id="SM00138">
    <property type="entry name" value="MeTrc"/>
    <property type="match status" value="1"/>
</dbReference>
<dbReference type="InterPro" id="IPR011990">
    <property type="entry name" value="TPR-like_helical_dom_sf"/>
</dbReference>
<dbReference type="PRINTS" id="PR00996">
    <property type="entry name" value="CHERMTFRASE"/>
</dbReference>
<evidence type="ECO:0000256" key="1">
    <source>
        <dbReference type="ARBA" id="ARBA00022603"/>
    </source>
</evidence>
<dbReference type="RefSeq" id="WP_107866643.1">
    <property type="nucleotide sequence ID" value="NZ_QAON01000016.1"/>
</dbReference>
<dbReference type="Gene3D" id="1.25.40.10">
    <property type="entry name" value="Tetratricopeptide repeat domain"/>
    <property type="match status" value="1"/>
</dbReference>
<dbReference type="InterPro" id="IPR022642">
    <property type="entry name" value="CheR_C"/>
</dbReference>
<dbReference type="EMBL" id="QAON01000016">
    <property type="protein sequence ID" value="PTQ87878.1"/>
    <property type="molecule type" value="Genomic_DNA"/>
</dbReference>
<dbReference type="PANTHER" id="PTHR24422">
    <property type="entry name" value="CHEMOTAXIS PROTEIN METHYLTRANSFERASE"/>
    <property type="match status" value="1"/>
</dbReference>
<keyword evidence="8" id="KW-1185">Reference proteome</keyword>
<organism evidence="7 8">
    <name type="scientific">Agitococcus lubricus</name>
    <dbReference type="NCBI Taxonomy" id="1077255"/>
    <lineage>
        <taxon>Bacteria</taxon>
        <taxon>Pseudomonadati</taxon>
        <taxon>Pseudomonadota</taxon>
        <taxon>Gammaproteobacteria</taxon>
        <taxon>Moraxellales</taxon>
        <taxon>Moraxellaceae</taxon>
        <taxon>Agitococcus</taxon>
    </lineage>
</organism>
<dbReference type="GO" id="GO:0032259">
    <property type="term" value="P:methylation"/>
    <property type="evidence" value="ECO:0007669"/>
    <property type="project" value="UniProtKB-KW"/>
</dbReference>
<name>A0A2T5IVH4_9GAMM</name>
<keyword evidence="3" id="KW-0949">S-adenosyl-L-methionine</keyword>
<dbReference type="InterPro" id="IPR019734">
    <property type="entry name" value="TPR_rpt"/>
</dbReference>
<proteinExistence type="predicted"/>
<protein>
    <submittedName>
        <fullName evidence="7">Chemotaxis protein methyltransferase WspC</fullName>
    </submittedName>
</protein>
<dbReference type="Proteomes" id="UP000244223">
    <property type="component" value="Unassembled WGS sequence"/>
</dbReference>
<dbReference type="PANTHER" id="PTHR24422:SF19">
    <property type="entry name" value="CHEMOTAXIS PROTEIN METHYLTRANSFERASE"/>
    <property type="match status" value="1"/>
</dbReference>
<dbReference type="PROSITE" id="PS50005">
    <property type="entry name" value="TPR"/>
    <property type="match status" value="1"/>
</dbReference>
<evidence type="ECO:0000256" key="3">
    <source>
        <dbReference type="ARBA" id="ARBA00022691"/>
    </source>
</evidence>
<evidence type="ECO:0000313" key="8">
    <source>
        <dbReference type="Proteomes" id="UP000244223"/>
    </source>
</evidence>
<evidence type="ECO:0000256" key="2">
    <source>
        <dbReference type="ARBA" id="ARBA00022679"/>
    </source>
</evidence>
<comment type="caution">
    <text evidence="7">The sequence shown here is derived from an EMBL/GenBank/DDBJ whole genome shotgun (WGS) entry which is preliminary data.</text>
</comment>
<dbReference type="Pfam" id="PF01739">
    <property type="entry name" value="CheR"/>
    <property type="match status" value="1"/>
</dbReference>
<dbReference type="OrthoDB" id="9816309at2"/>
<feature type="repeat" description="TPR" evidence="4">
    <location>
        <begin position="349"/>
        <end position="382"/>
    </location>
</feature>
<evidence type="ECO:0000256" key="4">
    <source>
        <dbReference type="PROSITE-ProRule" id="PRU00339"/>
    </source>
</evidence>
<dbReference type="Gene3D" id="3.40.50.150">
    <property type="entry name" value="Vaccinia Virus protein VP39"/>
    <property type="match status" value="1"/>
</dbReference>
<reference evidence="7 8" key="1">
    <citation type="submission" date="2018-04" db="EMBL/GenBank/DDBJ databases">
        <title>Genomic Encyclopedia of Archaeal and Bacterial Type Strains, Phase II (KMG-II): from individual species to whole genera.</title>
        <authorList>
            <person name="Goeker M."/>
        </authorList>
    </citation>
    <scope>NUCLEOTIDE SEQUENCE [LARGE SCALE GENOMIC DNA]</scope>
    <source>
        <strain evidence="7 8">DSM 5822</strain>
    </source>
</reference>
<gene>
    <name evidence="7" type="ORF">C8N29_11644</name>
</gene>
<dbReference type="AlphaFoldDB" id="A0A2T5IVH4"/>
<sequence length="417" mass="46771">MTVLQQVSLFLKQRMGLDASSIGDSAIERVLRQRLQANSLNQEHDYWLLLQQSSVEQQALIEAVVVPETSFFRYPESFSAMADLALKRYNMTHQPLRFLSAPCATGEEPYSIAMALFDVGMTAEQFHIDAIDISAPLLTKAETAIYGKNSFRAASAIQRQRYFTELKDSYQLNINVKQQVKFRLVNLLNPQILLLEPAYDFVFCRNVLIYFDVPTQEMVLTNLIRLLHKEGYLFVGPAEANLVSRQGLQALGIPLSFAFQQAVTSKKTLVEPKRAAVAKPRMVQPPMRASVKSEPSLVPKKPTQTTVPLSAPMSTQQVLDNIGHLANAGRLVEAIQLCQQQLKQQSPSADIFYWLGLLHDTQGLQTQAIDFYRKALYLEPQHTETLAHLSMLLAARGDVAGAQRLQQRMTKGVTKHG</sequence>
<evidence type="ECO:0000313" key="7">
    <source>
        <dbReference type="EMBL" id="PTQ87878.1"/>
    </source>
</evidence>
<accession>A0A2T5IVH4</accession>
<feature type="domain" description="CheR-type methyltransferase" evidence="6">
    <location>
        <begin position="1"/>
        <end position="240"/>
    </location>
</feature>
<dbReference type="PROSITE" id="PS50123">
    <property type="entry name" value="CHER"/>
    <property type="match status" value="1"/>
</dbReference>
<dbReference type="SUPFAM" id="SSF48452">
    <property type="entry name" value="TPR-like"/>
    <property type="match status" value="1"/>
</dbReference>
<feature type="region of interest" description="Disordered" evidence="5">
    <location>
        <begin position="288"/>
        <end position="307"/>
    </location>
</feature>
<dbReference type="SUPFAM" id="SSF53335">
    <property type="entry name" value="S-adenosyl-L-methionine-dependent methyltransferases"/>
    <property type="match status" value="1"/>
</dbReference>
<dbReference type="GO" id="GO:0008757">
    <property type="term" value="F:S-adenosylmethionine-dependent methyltransferase activity"/>
    <property type="evidence" value="ECO:0007669"/>
    <property type="project" value="InterPro"/>
</dbReference>
<dbReference type="InterPro" id="IPR029063">
    <property type="entry name" value="SAM-dependent_MTases_sf"/>
</dbReference>
<keyword evidence="1 7" id="KW-0489">Methyltransferase</keyword>
<evidence type="ECO:0000256" key="5">
    <source>
        <dbReference type="SAM" id="MobiDB-lite"/>
    </source>
</evidence>
<keyword evidence="2 7" id="KW-0808">Transferase</keyword>
<keyword evidence="4" id="KW-0802">TPR repeat</keyword>
<evidence type="ECO:0000259" key="6">
    <source>
        <dbReference type="PROSITE" id="PS50123"/>
    </source>
</evidence>
<dbReference type="InterPro" id="IPR000780">
    <property type="entry name" value="CheR_MeTrfase"/>
</dbReference>
<dbReference type="InterPro" id="IPR050903">
    <property type="entry name" value="Bact_Chemotaxis_MeTrfase"/>
</dbReference>